<feature type="signal peptide" evidence="2">
    <location>
        <begin position="1"/>
        <end position="21"/>
    </location>
</feature>
<evidence type="ECO:0008006" key="7">
    <source>
        <dbReference type="Google" id="ProtNLM"/>
    </source>
</evidence>
<feature type="chain" id="PRO_5034142696" description="5-methyltetrahydrofolate--homocysteine methyltransferase" evidence="2">
    <location>
        <begin position="22"/>
        <end position="450"/>
    </location>
</feature>
<dbReference type="AlphaFoldDB" id="A0A8I2H247"/>
<dbReference type="RefSeq" id="WP_193521662.1">
    <property type="nucleotide sequence ID" value="NZ_CBCSDF010000004.1"/>
</dbReference>
<dbReference type="InterPro" id="IPR011048">
    <property type="entry name" value="Haem_d1_sf"/>
</dbReference>
<evidence type="ECO:0000313" key="4">
    <source>
        <dbReference type="EMBL" id="WOX30824.1"/>
    </source>
</evidence>
<evidence type="ECO:0000313" key="6">
    <source>
        <dbReference type="Proteomes" id="UP001304419"/>
    </source>
</evidence>
<reference evidence="3" key="1">
    <citation type="submission" date="2019-10" db="EMBL/GenBank/DDBJ databases">
        <authorList>
            <person name="Paulsen S."/>
        </authorList>
    </citation>
    <scope>NUCLEOTIDE SEQUENCE</scope>
    <source>
        <strain evidence="3">LMG 19692</strain>
    </source>
</reference>
<keyword evidence="6" id="KW-1185">Reference proteome</keyword>
<dbReference type="SUPFAM" id="SSF51004">
    <property type="entry name" value="C-terminal (heme d1) domain of cytochrome cd1-nitrite reductase"/>
    <property type="match status" value="1"/>
</dbReference>
<dbReference type="Proteomes" id="UP000646877">
    <property type="component" value="Unassembled WGS sequence"/>
</dbReference>
<dbReference type="EMBL" id="CP137579">
    <property type="protein sequence ID" value="WOX30824.1"/>
    <property type="molecule type" value="Genomic_DNA"/>
</dbReference>
<dbReference type="EMBL" id="WEIA01000003">
    <property type="protein sequence ID" value="NLR20935.1"/>
    <property type="molecule type" value="Genomic_DNA"/>
</dbReference>
<protein>
    <recommendedName>
        <fullName evidence="7">5-methyltetrahydrofolate--homocysteine methyltransferase</fullName>
    </recommendedName>
</protein>
<accession>A0A8I2H247</accession>
<proteinExistence type="predicted"/>
<keyword evidence="2" id="KW-0732">Signal</keyword>
<gene>
    <name evidence="3" type="ORF">F9Y85_06310</name>
    <name evidence="4" type="ORF">R5H13_23375</name>
</gene>
<evidence type="ECO:0000313" key="5">
    <source>
        <dbReference type="Proteomes" id="UP000646877"/>
    </source>
</evidence>
<name>A0A8I2H247_9GAMM</name>
<evidence type="ECO:0000256" key="2">
    <source>
        <dbReference type="SAM" id="SignalP"/>
    </source>
</evidence>
<dbReference type="PROSITE" id="PS51257">
    <property type="entry name" value="PROKAR_LIPOPROTEIN"/>
    <property type="match status" value="1"/>
</dbReference>
<dbReference type="Proteomes" id="UP001304419">
    <property type="component" value="Chromosome 2"/>
</dbReference>
<sequence>MVLKGKLLAVAISAILLSACGGTEHTIVKVDPPAQDNGNDDDGHDDHDHGDTIADANGRLLVTSAESNVVNVYSTADKSLIDSIGVTHYPKYVYSSENHRFAVLVQRDKGLVEFIDGGLYEEEHGDHHHTHEEAPALASFHLESVKPTHVTVGESGIAVFSDGDKDSQQNASAAMFSEAHISGEQSEVAALHYDTYMHGAAQARGEFLISTIRDPQTETSLPSQIGLYHAHGDHFHQEQVFNVSCPALHGSAQNEEAVTFGCGDGVAVITQQGESFSAVKLANPDYFADGQRIGTLKGHHDAEQFIASAGNDVLMVDPEHGHIEKLEWQVSDNYRIASFGFSFAGEHVVVMDTAGKLSIFAGHEHDGEHHFEAAGEVQVSDADLTTMPEGHGFQITFSHSEQAVYVSDPIAKQIKKFDLEEAKLVDTFELDYVPEKLVWLGITAEESHDH</sequence>
<evidence type="ECO:0000256" key="1">
    <source>
        <dbReference type="SAM" id="MobiDB-lite"/>
    </source>
</evidence>
<feature type="region of interest" description="Disordered" evidence="1">
    <location>
        <begin position="28"/>
        <end position="53"/>
    </location>
</feature>
<organism evidence="3 5">
    <name type="scientific">Pseudoalteromonas maricaloris</name>
    <dbReference type="NCBI Taxonomy" id="184924"/>
    <lineage>
        <taxon>Bacteria</taxon>
        <taxon>Pseudomonadati</taxon>
        <taxon>Pseudomonadota</taxon>
        <taxon>Gammaproteobacteria</taxon>
        <taxon>Alteromonadales</taxon>
        <taxon>Pseudoalteromonadaceae</taxon>
        <taxon>Pseudoalteromonas</taxon>
    </lineage>
</organism>
<reference evidence="4 6" key="2">
    <citation type="submission" date="2023-10" db="EMBL/GenBank/DDBJ databases">
        <title>To unveil natural product biosynthetic capacity in Pseudoalteromonas.</title>
        <authorList>
            <person name="Wang J."/>
        </authorList>
    </citation>
    <scope>NUCLEOTIDE SEQUENCE [LARGE SCALE GENOMIC DNA]</scope>
    <source>
        <strain evidence="4 6">DSM 15914</strain>
    </source>
</reference>
<evidence type="ECO:0000313" key="3">
    <source>
        <dbReference type="EMBL" id="NLR20935.1"/>
    </source>
</evidence>